<dbReference type="AlphaFoldDB" id="A0A401J7U8"/>
<dbReference type="STRING" id="1192759.GCA_000277525_02108"/>
<protein>
    <submittedName>
        <fullName evidence="2">Uncharacterized protein</fullName>
    </submittedName>
</protein>
<sequence>MSDAMERRFMAGLRALFLLVPLCIAAQSSAAPQRQQPRPEIFNDLLKCRTITIDSERLACFDRQVGAMDAAAQRDEVVVLDKGELNKTRKTLFGFSFPKLPFLGGGDDKEDAPAEEGVTHIQAVIASVRSLGYGKWQIGLDDGAKWITTEAMTARDPKIGQSIELKRAAMGSFMGKVDGGRAVRMKRIS</sequence>
<comment type="caution">
    <text evidence="2">The sequence shown here is derived from an EMBL/GenBank/DDBJ whole genome shotgun (WGS) entry which is preliminary data.</text>
</comment>
<evidence type="ECO:0000256" key="1">
    <source>
        <dbReference type="SAM" id="SignalP"/>
    </source>
</evidence>
<keyword evidence="3" id="KW-1185">Reference proteome</keyword>
<dbReference type="InterPro" id="IPR016987">
    <property type="entry name" value="UCP023238"/>
</dbReference>
<proteinExistence type="predicted"/>
<keyword evidence="1" id="KW-0732">Signal</keyword>
<dbReference type="PIRSF" id="PIRSF032038">
    <property type="entry name" value="UCP023238"/>
    <property type="match status" value="1"/>
</dbReference>
<evidence type="ECO:0000313" key="3">
    <source>
        <dbReference type="Proteomes" id="UP000290975"/>
    </source>
</evidence>
<dbReference type="Proteomes" id="UP000290975">
    <property type="component" value="Unassembled WGS sequence"/>
</dbReference>
<gene>
    <name evidence="2" type="ORF">MBESOW_P3869</name>
</gene>
<dbReference type="EMBL" id="BBQY01000041">
    <property type="protein sequence ID" value="GBH32638.1"/>
    <property type="molecule type" value="Genomic_DNA"/>
</dbReference>
<organism evidence="2 3">
    <name type="scientific">Sphingobium xenophagum</name>
    <dbReference type="NCBI Taxonomy" id="121428"/>
    <lineage>
        <taxon>Bacteria</taxon>
        <taxon>Pseudomonadati</taxon>
        <taxon>Pseudomonadota</taxon>
        <taxon>Alphaproteobacteria</taxon>
        <taxon>Sphingomonadales</taxon>
        <taxon>Sphingomonadaceae</taxon>
        <taxon>Sphingobium</taxon>
    </lineage>
</organism>
<accession>A0A401J7U8</accession>
<feature type="chain" id="PRO_5018964949" evidence="1">
    <location>
        <begin position="31"/>
        <end position="189"/>
    </location>
</feature>
<feature type="signal peptide" evidence="1">
    <location>
        <begin position="1"/>
        <end position="30"/>
    </location>
</feature>
<evidence type="ECO:0000313" key="2">
    <source>
        <dbReference type="EMBL" id="GBH32638.1"/>
    </source>
</evidence>
<name>A0A401J7U8_SPHXE</name>
<reference evidence="2 3" key="1">
    <citation type="submission" date="2014-12" db="EMBL/GenBank/DDBJ databases">
        <title>Whole genome sequencing of Sphingobium xenophagum OW59.</title>
        <authorList>
            <person name="Ohta Y."/>
            <person name="Nishi S."/>
            <person name="Hatada Y."/>
        </authorList>
    </citation>
    <scope>NUCLEOTIDE SEQUENCE [LARGE SCALE GENOMIC DNA]</scope>
    <source>
        <strain evidence="2 3">OW59</strain>
    </source>
</reference>